<keyword evidence="3" id="KW-0479">Metal-binding</keyword>
<keyword evidence="12" id="KW-0326">Glycosidase</keyword>
<dbReference type="InterPro" id="IPR044090">
    <property type="entry name" value="Nei2_N"/>
</dbReference>
<evidence type="ECO:0000256" key="5">
    <source>
        <dbReference type="ARBA" id="ARBA00022771"/>
    </source>
</evidence>
<dbReference type="Gene3D" id="3.20.190.10">
    <property type="entry name" value="MutM-like, N-terminal"/>
    <property type="match status" value="1"/>
</dbReference>
<dbReference type="EMBL" id="LT629695">
    <property type="protein sequence ID" value="SDH73073.1"/>
    <property type="molecule type" value="Genomic_DNA"/>
</dbReference>
<keyword evidence="5 13" id="KW-0863">Zinc-finger</keyword>
<dbReference type="AlphaFoldDB" id="A0A1G8ET59"/>
<dbReference type="PANTHER" id="PTHR42697">
    <property type="entry name" value="ENDONUCLEASE 8"/>
    <property type="match status" value="1"/>
</dbReference>
<dbReference type="EC" id="4.2.99.18" evidence="2"/>
<keyword evidence="10" id="KW-0456">Lyase</keyword>
<dbReference type="RefSeq" id="WP_092504945.1">
    <property type="nucleotide sequence ID" value="NZ_LT629695.1"/>
</dbReference>
<dbReference type="GO" id="GO:0140078">
    <property type="term" value="F:class I DNA-(apurinic or apyrimidinic site) endonuclease activity"/>
    <property type="evidence" value="ECO:0007669"/>
    <property type="project" value="UniProtKB-EC"/>
</dbReference>
<dbReference type="Gene3D" id="1.10.8.50">
    <property type="match status" value="1"/>
</dbReference>
<evidence type="ECO:0000256" key="9">
    <source>
        <dbReference type="ARBA" id="ARBA00023204"/>
    </source>
</evidence>
<protein>
    <recommendedName>
        <fullName evidence="2">DNA-(apurinic or apyrimidinic site) lyase</fullName>
        <ecNumber evidence="2">4.2.99.18</ecNumber>
    </recommendedName>
</protein>
<accession>A0A1G8ET59</accession>
<evidence type="ECO:0000256" key="7">
    <source>
        <dbReference type="ARBA" id="ARBA00022833"/>
    </source>
</evidence>
<keyword evidence="17" id="KW-1185">Reference proteome</keyword>
<keyword evidence="6" id="KW-0378">Hydrolase</keyword>
<dbReference type="STRING" id="399736.SAMN04489720_2180"/>
<dbReference type="InterPro" id="IPR012319">
    <property type="entry name" value="FPG_cat"/>
</dbReference>
<keyword evidence="4" id="KW-0227">DNA damage</keyword>
<evidence type="ECO:0000259" key="15">
    <source>
        <dbReference type="PROSITE" id="PS51068"/>
    </source>
</evidence>
<dbReference type="PANTHER" id="PTHR42697:SF1">
    <property type="entry name" value="ENDONUCLEASE 8"/>
    <property type="match status" value="1"/>
</dbReference>
<keyword evidence="8" id="KW-0238">DNA-binding</keyword>
<keyword evidence="11" id="KW-0511">Multifunctional enzyme</keyword>
<evidence type="ECO:0000259" key="14">
    <source>
        <dbReference type="PROSITE" id="PS51066"/>
    </source>
</evidence>
<organism evidence="16 17">
    <name type="scientific">Agrococcus jejuensis</name>
    <dbReference type="NCBI Taxonomy" id="399736"/>
    <lineage>
        <taxon>Bacteria</taxon>
        <taxon>Bacillati</taxon>
        <taxon>Actinomycetota</taxon>
        <taxon>Actinomycetes</taxon>
        <taxon>Micrococcales</taxon>
        <taxon>Microbacteriaceae</taxon>
        <taxon>Agrococcus</taxon>
    </lineage>
</organism>
<proteinExistence type="inferred from homology"/>
<dbReference type="InterPro" id="IPR000214">
    <property type="entry name" value="Znf_DNA_glyclase/AP_lyase"/>
</dbReference>
<dbReference type="CDD" id="cd08971">
    <property type="entry name" value="AcNei2_N"/>
    <property type="match status" value="1"/>
</dbReference>
<dbReference type="SMART" id="SM00898">
    <property type="entry name" value="Fapy_DNA_glyco"/>
    <property type="match status" value="1"/>
</dbReference>
<dbReference type="SUPFAM" id="SSF81624">
    <property type="entry name" value="N-terminal domain of MutM-like DNA repair proteins"/>
    <property type="match status" value="1"/>
</dbReference>
<keyword evidence="16" id="KW-0540">Nuclease</keyword>
<dbReference type="InterPro" id="IPR035937">
    <property type="entry name" value="FPG_N"/>
</dbReference>
<evidence type="ECO:0000256" key="13">
    <source>
        <dbReference type="PROSITE-ProRule" id="PRU00391"/>
    </source>
</evidence>
<evidence type="ECO:0000256" key="12">
    <source>
        <dbReference type="ARBA" id="ARBA00023295"/>
    </source>
</evidence>
<evidence type="ECO:0000256" key="2">
    <source>
        <dbReference type="ARBA" id="ARBA00012720"/>
    </source>
</evidence>
<dbReference type="GO" id="GO:0008270">
    <property type="term" value="F:zinc ion binding"/>
    <property type="evidence" value="ECO:0007669"/>
    <property type="project" value="UniProtKB-KW"/>
</dbReference>
<dbReference type="SMART" id="SM01232">
    <property type="entry name" value="H2TH"/>
    <property type="match status" value="1"/>
</dbReference>
<keyword evidence="7" id="KW-0862">Zinc</keyword>
<evidence type="ECO:0000256" key="4">
    <source>
        <dbReference type="ARBA" id="ARBA00022763"/>
    </source>
</evidence>
<dbReference type="InterPro" id="IPR015886">
    <property type="entry name" value="H2TH_FPG"/>
</dbReference>
<reference evidence="17" key="1">
    <citation type="submission" date="2016-10" db="EMBL/GenBank/DDBJ databases">
        <authorList>
            <person name="Varghese N."/>
            <person name="Submissions S."/>
        </authorList>
    </citation>
    <scope>NUCLEOTIDE SEQUENCE [LARGE SCALE GENOMIC DNA]</scope>
    <source>
        <strain evidence="17">DSM 22002</strain>
    </source>
</reference>
<feature type="domain" description="Formamidopyrimidine-DNA glycosylase catalytic" evidence="15">
    <location>
        <begin position="2"/>
        <end position="106"/>
    </location>
</feature>
<evidence type="ECO:0000256" key="3">
    <source>
        <dbReference type="ARBA" id="ARBA00022723"/>
    </source>
</evidence>
<dbReference type="GO" id="GO:0006284">
    <property type="term" value="P:base-excision repair"/>
    <property type="evidence" value="ECO:0007669"/>
    <property type="project" value="InterPro"/>
</dbReference>
<dbReference type="PROSITE" id="PS51066">
    <property type="entry name" value="ZF_FPG_2"/>
    <property type="match status" value="1"/>
</dbReference>
<dbReference type="PROSITE" id="PS51068">
    <property type="entry name" value="FPG_CAT"/>
    <property type="match status" value="1"/>
</dbReference>
<evidence type="ECO:0000256" key="10">
    <source>
        <dbReference type="ARBA" id="ARBA00023239"/>
    </source>
</evidence>
<comment type="similarity">
    <text evidence="1">Belongs to the FPG family.</text>
</comment>
<keyword evidence="16" id="KW-0255">Endonuclease</keyword>
<evidence type="ECO:0000256" key="11">
    <source>
        <dbReference type="ARBA" id="ARBA00023268"/>
    </source>
</evidence>
<dbReference type="SUPFAM" id="SSF46946">
    <property type="entry name" value="S13-like H2TH domain"/>
    <property type="match status" value="1"/>
</dbReference>
<sequence>MPEGDTVWRTARSLHEVLAGQTLTTFDLRVPQHATADLAGSTVREVVARGKHILHRIDEPGGDAWTLHTHLKMDGSWHRYRAGSRWQRPAYTVRAVLDTAEWQTVGYLLGVVDLVRTADEDTVVGHLGPDLLGRDWDAQVAAANLASDPEREIGVALLDQRNLAGLGTIYRAELCFLRGVSPWRPVGEVDDLPGMVALARRIIGANRARVERTFTGSLRRDRYWVYGREHEACRRCGTTIERGHLGPPTMERVAYRCPVCQP</sequence>
<dbReference type="Proteomes" id="UP000198822">
    <property type="component" value="Chromosome I"/>
</dbReference>
<evidence type="ECO:0000313" key="17">
    <source>
        <dbReference type="Proteomes" id="UP000198822"/>
    </source>
</evidence>
<dbReference type="OrthoDB" id="9800855at2"/>
<gene>
    <name evidence="16" type="ORF">SAMN04489720_2180</name>
</gene>
<evidence type="ECO:0000256" key="6">
    <source>
        <dbReference type="ARBA" id="ARBA00022801"/>
    </source>
</evidence>
<dbReference type="GO" id="GO:0000703">
    <property type="term" value="F:oxidized pyrimidine nucleobase lesion DNA N-glycosylase activity"/>
    <property type="evidence" value="ECO:0007669"/>
    <property type="project" value="TreeGrafter"/>
</dbReference>
<dbReference type="SUPFAM" id="SSF57716">
    <property type="entry name" value="Glucocorticoid receptor-like (DNA-binding domain)"/>
    <property type="match status" value="1"/>
</dbReference>
<dbReference type="Pfam" id="PF06831">
    <property type="entry name" value="H2TH"/>
    <property type="match status" value="1"/>
</dbReference>
<evidence type="ECO:0000313" key="16">
    <source>
        <dbReference type="EMBL" id="SDH73073.1"/>
    </source>
</evidence>
<evidence type="ECO:0000256" key="8">
    <source>
        <dbReference type="ARBA" id="ARBA00023125"/>
    </source>
</evidence>
<keyword evidence="9" id="KW-0234">DNA repair</keyword>
<dbReference type="GO" id="GO:0003684">
    <property type="term" value="F:damaged DNA binding"/>
    <property type="evidence" value="ECO:0007669"/>
    <property type="project" value="InterPro"/>
</dbReference>
<dbReference type="Pfam" id="PF01149">
    <property type="entry name" value="Fapy_DNA_glyco"/>
    <property type="match status" value="1"/>
</dbReference>
<name>A0A1G8ET59_9MICO</name>
<evidence type="ECO:0000256" key="1">
    <source>
        <dbReference type="ARBA" id="ARBA00009409"/>
    </source>
</evidence>
<feature type="domain" description="FPG-type" evidence="14">
    <location>
        <begin position="224"/>
        <end position="262"/>
    </location>
</feature>
<dbReference type="InterPro" id="IPR010979">
    <property type="entry name" value="Ribosomal_uS13-like_H2TH"/>
</dbReference>